<keyword evidence="5" id="KW-1133">Transmembrane helix</keyword>
<evidence type="ECO:0000259" key="9">
    <source>
        <dbReference type="Pfam" id="PF23598"/>
    </source>
</evidence>
<dbReference type="SMART" id="SM00369">
    <property type="entry name" value="LRR_TYP"/>
    <property type="match status" value="5"/>
</dbReference>
<feature type="domain" description="Disease resistance R13L4/SHOC-2-like LRR" evidence="9">
    <location>
        <begin position="178"/>
        <end position="373"/>
    </location>
</feature>
<dbReference type="InterPro" id="IPR013210">
    <property type="entry name" value="LRR_N_plant-typ"/>
</dbReference>
<feature type="chain" id="PRO_5044822916" evidence="7">
    <location>
        <begin position="23"/>
        <end position="391"/>
    </location>
</feature>
<sequence length="391" mass="43460">MQKPSLLSCFFFVFFIPQLSFSCPQDQRQSLLEFKNLLTHNIKNGSITDQALRDLETWKPNSDCCKWQLVRYDALSPSREVTDLNLTYLVRSDSGSVSSSILRPVLRISSLVTLYVSRNSIEGKIPGDAFVNLTRLISLDMRLNNFNGSIPTELCSLKTLQRLDLSRNAIGGTLNGDIKELKNLQELVLVGNLIGGAIPPEIGSLVELRVLSMSWNKFNGSIPLSVSQLTKLETFDLQSNSLSFEIPNGIGNLVNLSTLSFSMNKLSGGIPSSIQNLKYLQSLTLNGNKDLSGEIPTWLFGLQNLRILRFGGNKLQWNSNGSVFAQSKLYELSLRACGLEGNIPDWLKNLTALVYLDLSMKKLQGSFPKWLADLKIARIIIRQQTIGLIAS</sequence>
<dbReference type="PANTHER" id="PTHR48009">
    <property type="entry name" value="LEUCINE-RICH REPEAT (LRR) FAMILY PROTEIN"/>
    <property type="match status" value="1"/>
</dbReference>
<dbReference type="SUPFAM" id="SSF52047">
    <property type="entry name" value="RNI-like"/>
    <property type="match status" value="1"/>
</dbReference>
<evidence type="ECO:0000256" key="5">
    <source>
        <dbReference type="ARBA" id="ARBA00022989"/>
    </source>
</evidence>
<evidence type="ECO:0000256" key="6">
    <source>
        <dbReference type="ARBA" id="ARBA00023136"/>
    </source>
</evidence>
<dbReference type="InterPro" id="IPR055414">
    <property type="entry name" value="LRR_R13L4/SHOC2-like"/>
</dbReference>
<gene>
    <name evidence="10" type="ORF">V5N11_004949</name>
</gene>
<comment type="caution">
    <text evidence="10">The sequence shown here is derived from an EMBL/GenBank/DDBJ whole genome shotgun (WGS) entry which is preliminary data.</text>
</comment>
<feature type="signal peptide" evidence="7">
    <location>
        <begin position="1"/>
        <end position="22"/>
    </location>
</feature>
<evidence type="ECO:0000256" key="4">
    <source>
        <dbReference type="ARBA" id="ARBA00022737"/>
    </source>
</evidence>
<dbReference type="Pfam" id="PF23598">
    <property type="entry name" value="LRR_14"/>
    <property type="match status" value="1"/>
</dbReference>
<proteinExistence type="predicted"/>
<dbReference type="Proteomes" id="UP001558713">
    <property type="component" value="Unassembled WGS sequence"/>
</dbReference>
<dbReference type="Gene3D" id="3.80.10.10">
    <property type="entry name" value="Ribonuclease Inhibitor"/>
    <property type="match status" value="3"/>
</dbReference>
<dbReference type="FunFam" id="3.80.10.10:FF:000383">
    <property type="entry name" value="Leucine-rich repeat receptor protein kinase EMS1"/>
    <property type="match status" value="2"/>
</dbReference>
<keyword evidence="11" id="KW-1185">Reference proteome</keyword>
<dbReference type="InterPro" id="IPR001611">
    <property type="entry name" value="Leu-rich_rpt"/>
</dbReference>
<keyword evidence="4" id="KW-0677">Repeat</keyword>
<evidence type="ECO:0000256" key="3">
    <source>
        <dbReference type="ARBA" id="ARBA00022729"/>
    </source>
</evidence>
<accession>A0ABD0ZYR8</accession>
<name>A0ABD0ZYR8_CARAN</name>
<dbReference type="EMBL" id="JBANAX010000656">
    <property type="protein sequence ID" value="KAL1198981.1"/>
    <property type="molecule type" value="Genomic_DNA"/>
</dbReference>
<dbReference type="InterPro" id="IPR003591">
    <property type="entry name" value="Leu-rich_rpt_typical-subtyp"/>
</dbReference>
<protein>
    <submittedName>
        <fullName evidence="10">Receptor-like protein 46</fullName>
    </submittedName>
</protein>
<keyword evidence="1" id="KW-0433">Leucine-rich repeat</keyword>
<dbReference type="InterPro" id="IPR032675">
    <property type="entry name" value="LRR_dom_sf"/>
</dbReference>
<dbReference type="PANTHER" id="PTHR48009:SF4">
    <property type="entry name" value="LEUCINE-RICH REPEAT (LRR) FAMILY PROTEIN"/>
    <property type="match status" value="1"/>
</dbReference>
<evidence type="ECO:0000256" key="2">
    <source>
        <dbReference type="ARBA" id="ARBA00022692"/>
    </source>
</evidence>
<keyword evidence="2" id="KW-0812">Transmembrane</keyword>
<evidence type="ECO:0000256" key="1">
    <source>
        <dbReference type="ARBA" id="ARBA00022614"/>
    </source>
</evidence>
<keyword evidence="6" id="KW-0472">Membrane</keyword>
<evidence type="ECO:0000259" key="8">
    <source>
        <dbReference type="Pfam" id="PF08263"/>
    </source>
</evidence>
<evidence type="ECO:0000313" key="10">
    <source>
        <dbReference type="EMBL" id="KAL1198981.1"/>
    </source>
</evidence>
<dbReference type="Pfam" id="PF13855">
    <property type="entry name" value="LRR_8"/>
    <property type="match status" value="1"/>
</dbReference>
<evidence type="ECO:0000313" key="11">
    <source>
        <dbReference type="Proteomes" id="UP001558713"/>
    </source>
</evidence>
<dbReference type="PROSITE" id="PS51257">
    <property type="entry name" value="PROKAR_LIPOPROTEIN"/>
    <property type="match status" value="1"/>
</dbReference>
<reference evidence="10 11" key="1">
    <citation type="submission" date="2024-04" db="EMBL/GenBank/DDBJ databases">
        <title>Genome assembly C_amara_ONT_v2.</title>
        <authorList>
            <person name="Yant L."/>
            <person name="Moore C."/>
            <person name="Slenker M."/>
        </authorList>
    </citation>
    <scope>NUCLEOTIDE SEQUENCE [LARGE SCALE GENOMIC DNA]</scope>
    <source>
        <tissue evidence="10">Leaf</tissue>
    </source>
</reference>
<feature type="domain" description="Leucine-rich repeat-containing N-terminal plant-type" evidence="8">
    <location>
        <begin position="25"/>
        <end position="70"/>
    </location>
</feature>
<dbReference type="AlphaFoldDB" id="A0ABD0ZYR8"/>
<dbReference type="InterPro" id="IPR053213">
    <property type="entry name" value="RLP29"/>
</dbReference>
<keyword evidence="3 7" id="KW-0732">Signal</keyword>
<organism evidence="10 11">
    <name type="scientific">Cardamine amara subsp. amara</name>
    <dbReference type="NCBI Taxonomy" id="228776"/>
    <lineage>
        <taxon>Eukaryota</taxon>
        <taxon>Viridiplantae</taxon>
        <taxon>Streptophyta</taxon>
        <taxon>Embryophyta</taxon>
        <taxon>Tracheophyta</taxon>
        <taxon>Spermatophyta</taxon>
        <taxon>Magnoliopsida</taxon>
        <taxon>eudicotyledons</taxon>
        <taxon>Gunneridae</taxon>
        <taxon>Pentapetalae</taxon>
        <taxon>rosids</taxon>
        <taxon>malvids</taxon>
        <taxon>Brassicales</taxon>
        <taxon>Brassicaceae</taxon>
        <taxon>Cardamineae</taxon>
        <taxon>Cardamine</taxon>
    </lineage>
</organism>
<dbReference type="Pfam" id="PF08263">
    <property type="entry name" value="LRRNT_2"/>
    <property type="match status" value="1"/>
</dbReference>
<evidence type="ECO:0000256" key="7">
    <source>
        <dbReference type="SAM" id="SignalP"/>
    </source>
</evidence>